<reference evidence="1" key="1">
    <citation type="submission" date="2023-04" db="EMBL/GenBank/DDBJ databases">
        <title>A chromosome-level genome assembly of the parasitoid wasp Eretmocerus hayati.</title>
        <authorList>
            <person name="Zhong Y."/>
            <person name="Liu S."/>
            <person name="Liu Y."/>
        </authorList>
    </citation>
    <scope>NUCLEOTIDE SEQUENCE</scope>
    <source>
        <strain evidence="1">ZJU_SS_LIU_2023</strain>
    </source>
</reference>
<sequence>MANCAKQDCRVRNSQAQLLPCMVCAVLFHEKCAKSSRCALNYNDDEKCVSVTCYNCGMKMMELNSSHNASVIANNISGDHHMETESANTQGYSIEIISRLFDQKLAVVTQDVNANTNLAIPKISEDIKSLKTRVSTCEEHIEALYSRLDNHTPSGTAELASTVMYEIRNMDARRNNILMHGVPENNVQQPN</sequence>
<proteinExistence type="predicted"/>
<protein>
    <submittedName>
        <fullName evidence="1">Uncharacterized protein</fullName>
    </submittedName>
</protein>
<evidence type="ECO:0000313" key="1">
    <source>
        <dbReference type="EMBL" id="KAJ8669090.1"/>
    </source>
</evidence>
<name>A0ACC2NHQ1_9HYME</name>
<dbReference type="Proteomes" id="UP001239111">
    <property type="component" value="Chromosome 3"/>
</dbReference>
<dbReference type="EMBL" id="CM056743">
    <property type="protein sequence ID" value="KAJ8669090.1"/>
    <property type="molecule type" value="Genomic_DNA"/>
</dbReference>
<accession>A0ACC2NHQ1</accession>
<organism evidence="1 2">
    <name type="scientific">Eretmocerus hayati</name>
    <dbReference type="NCBI Taxonomy" id="131215"/>
    <lineage>
        <taxon>Eukaryota</taxon>
        <taxon>Metazoa</taxon>
        <taxon>Ecdysozoa</taxon>
        <taxon>Arthropoda</taxon>
        <taxon>Hexapoda</taxon>
        <taxon>Insecta</taxon>
        <taxon>Pterygota</taxon>
        <taxon>Neoptera</taxon>
        <taxon>Endopterygota</taxon>
        <taxon>Hymenoptera</taxon>
        <taxon>Apocrita</taxon>
        <taxon>Proctotrupomorpha</taxon>
        <taxon>Chalcidoidea</taxon>
        <taxon>Aphelinidae</taxon>
        <taxon>Aphelininae</taxon>
        <taxon>Eretmocerus</taxon>
    </lineage>
</organism>
<comment type="caution">
    <text evidence="1">The sequence shown here is derived from an EMBL/GenBank/DDBJ whole genome shotgun (WGS) entry which is preliminary data.</text>
</comment>
<evidence type="ECO:0000313" key="2">
    <source>
        <dbReference type="Proteomes" id="UP001239111"/>
    </source>
</evidence>
<gene>
    <name evidence="1" type="ORF">QAD02_000349</name>
</gene>
<keyword evidence="2" id="KW-1185">Reference proteome</keyword>